<dbReference type="InterPro" id="IPR004358">
    <property type="entry name" value="Sig_transdc_His_kin-like_C"/>
</dbReference>
<dbReference type="InterPro" id="IPR050736">
    <property type="entry name" value="Sensor_HK_Regulatory"/>
</dbReference>
<dbReference type="SMART" id="SM00304">
    <property type="entry name" value="HAMP"/>
    <property type="match status" value="1"/>
</dbReference>
<evidence type="ECO:0000313" key="11">
    <source>
        <dbReference type="EMBL" id="OGF26309.1"/>
    </source>
</evidence>
<dbReference type="InterPro" id="IPR003660">
    <property type="entry name" value="HAMP_dom"/>
</dbReference>
<evidence type="ECO:0000256" key="8">
    <source>
        <dbReference type="SAM" id="Phobius"/>
    </source>
</evidence>
<evidence type="ECO:0000313" key="12">
    <source>
        <dbReference type="Proteomes" id="UP000178367"/>
    </source>
</evidence>
<dbReference type="SMART" id="SM00388">
    <property type="entry name" value="HisKA"/>
    <property type="match status" value="1"/>
</dbReference>
<keyword evidence="6" id="KW-0418">Kinase</keyword>
<name>A0A1F5SI07_9BACT</name>
<keyword evidence="5" id="KW-0808">Transferase</keyword>
<feature type="domain" description="Histidine kinase" evidence="9">
    <location>
        <begin position="129"/>
        <end position="364"/>
    </location>
</feature>
<dbReference type="Gene3D" id="1.10.287.130">
    <property type="match status" value="1"/>
</dbReference>
<dbReference type="PROSITE" id="PS50109">
    <property type="entry name" value="HIS_KIN"/>
    <property type="match status" value="1"/>
</dbReference>
<accession>A0A1F5SI07</accession>
<evidence type="ECO:0000256" key="7">
    <source>
        <dbReference type="ARBA" id="ARBA00023012"/>
    </source>
</evidence>
<comment type="catalytic activity">
    <reaction evidence="1">
        <text>ATP + protein L-histidine = ADP + protein N-phospho-L-histidine.</text>
        <dbReference type="EC" id="2.7.13.3"/>
    </reaction>
</comment>
<dbReference type="STRING" id="1797994.A2227_03420"/>
<reference evidence="11 12" key="1">
    <citation type="journal article" date="2016" name="Nat. Commun.">
        <title>Thousands of microbial genomes shed light on interconnected biogeochemical processes in an aquifer system.</title>
        <authorList>
            <person name="Anantharaman K."/>
            <person name="Brown C.T."/>
            <person name="Hug L.A."/>
            <person name="Sharon I."/>
            <person name="Castelle C.J."/>
            <person name="Probst A.J."/>
            <person name="Thomas B.C."/>
            <person name="Singh A."/>
            <person name="Wilkins M.J."/>
            <person name="Karaoz U."/>
            <person name="Brodie E.L."/>
            <person name="Williams K.H."/>
            <person name="Hubbard S.S."/>
            <person name="Banfield J.F."/>
        </authorList>
    </citation>
    <scope>NUCLEOTIDE SEQUENCE [LARGE SCALE GENOMIC DNA]</scope>
</reference>
<keyword evidence="8" id="KW-0472">Membrane</keyword>
<dbReference type="SMART" id="SM00387">
    <property type="entry name" value="HATPase_c"/>
    <property type="match status" value="1"/>
</dbReference>
<sequence length="379" mass="42544">MINFILKLSDKILLTVFLFATGLILSVVFFIGGLPEQILILGELIYIFVFLVTLTISRTLTKRLRSLTFEVEEMAAGNLSKRLPVDNKDEIGQLTSALNELLVRLQTGVAQDVTKHREIAQAKTDFVAIASHQLRTPLSIVKWYVDYVVSGDAGELNPEQTKYLREVYRSNERLIDLVNALLDVSRIDLGTFSIEPEPTDLIGRAESALKKFLPEIESKKINLEKEYDSLPEINLDPRLTKIVFENILSNAVKYTPENGTIRVAIKKTEHQALIKISDTGCGIPRSEQPKIFTKLFRAENAKKMESAGTGLGLYISKAVIEKSGGKIWFQSPSLELLLNKPNPSRPIDQENKGTTFFITIPLRGMKKKVGIKKLMSVER</sequence>
<organism evidence="11 12">
    <name type="scientific">Candidatus Falkowbacteria bacterium RIFOXYA2_FULL_47_19</name>
    <dbReference type="NCBI Taxonomy" id="1797994"/>
    <lineage>
        <taxon>Bacteria</taxon>
        <taxon>Candidatus Falkowiibacteriota</taxon>
    </lineage>
</organism>
<dbReference type="InterPro" id="IPR036890">
    <property type="entry name" value="HATPase_C_sf"/>
</dbReference>
<dbReference type="Pfam" id="PF00672">
    <property type="entry name" value="HAMP"/>
    <property type="match status" value="1"/>
</dbReference>
<evidence type="ECO:0000256" key="2">
    <source>
        <dbReference type="ARBA" id="ARBA00004370"/>
    </source>
</evidence>
<dbReference type="CDD" id="cd06225">
    <property type="entry name" value="HAMP"/>
    <property type="match status" value="1"/>
</dbReference>
<evidence type="ECO:0000256" key="6">
    <source>
        <dbReference type="ARBA" id="ARBA00022777"/>
    </source>
</evidence>
<dbReference type="EC" id="2.7.13.3" evidence="3"/>
<dbReference type="AlphaFoldDB" id="A0A1F5SI07"/>
<dbReference type="Pfam" id="PF00512">
    <property type="entry name" value="HisKA"/>
    <property type="match status" value="1"/>
</dbReference>
<dbReference type="Gene3D" id="3.30.565.10">
    <property type="entry name" value="Histidine kinase-like ATPase, C-terminal domain"/>
    <property type="match status" value="1"/>
</dbReference>
<evidence type="ECO:0000256" key="5">
    <source>
        <dbReference type="ARBA" id="ARBA00022679"/>
    </source>
</evidence>
<dbReference type="PRINTS" id="PR00344">
    <property type="entry name" value="BCTRLSENSOR"/>
</dbReference>
<keyword evidence="8" id="KW-1133">Transmembrane helix</keyword>
<dbReference type="EMBL" id="MFGB01000016">
    <property type="protein sequence ID" value="OGF26309.1"/>
    <property type="molecule type" value="Genomic_DNA"/>
</dbReference>
<dbReference type="Pfam" id="PF02518">
    <property type="entry name" value="HATPase_c"/>
    <property type="match status" value="1"/>
</dbReference>
<dbReference type="FunFam" id="3.30.565.10:FF:000006">
    <property type="entry name" value="Sensor histidine kinase WalK"/>
    <property type="match status" value="1"/>
</dbReference>
<dbReference type="InterPro" id="IPR036097">
    <property type="entry name" value="HisK_dim/P_sf"/>
</dbReference>
<dbReference type="PANTHER" id="PTHR43711">
    <property type="entry name" value="TWO-COMPONENT HISTIDINE KINASE"/>
    <property type="match status" value="1"/>
</dbReference>
<dbReference type="SUPFAM" id="SSF55874">
    <property type="entry name" value="ATPase domain of HSP90 chaperone/DNA topoisomerase II/histidine kinase"/>
    <property type="match status" value="1"/>
</dbReference>
<protein>
    <recommendedName>
        <fullName evidence="3">histidine kinase</fullName>
        <ecNumber evidence="3">2.7.13.3</ecNumber>
    </recommendedName>
</protein>
<dbReference type="Gene3D" id="6.10.340.10">
    <property type="match status" value="1"/>
</dbReference>
<dbReference type="SUPFAM" id="SSF47384">
    <property type="entry name" value="Homodimeric domain of signal transducing histidine kinase"/>
    <property type="match status" value="1"/>
</dbReference>
<dbReference type="Proteomes" id="UP000178367">
    <property type="component" value="Unassembled WGS sequence"/>
</dbReference>
<dbReference type="CDD" id="cd00082">
    <property type="entry name" value="HisKA"/>
    <property type="match status" value="1"/>
</dbReference>
<evidence type="ECO:0000256" key="1">
    <source>
        <dbReference type="ARBA" id="ARBA00000085"/>
    </source>
</evidence>
<keyword evidence="4" id="KW-0597">Phosphoprotein</keyword>
<feature type="transmembrane region" description="Helical" evidence="8">
    <location>
        <begin position="38"/>
        <end position="56"/>
    </location>
</feature>
<dbReference type="GO" id="GO:0016020">
    <property type="term" value="C:membrane"/>
    <property type="evidence" value="ECO:0007669"/>
    <property type="project" value="UniProtKB-SubCell"/>
</dbReference>
<dbReference type="InterPro" id="IPR003661">
    <property type="entry name" value="HisK_dim/P_dom"/>
</dbReference>
<proteinExistence type="predicted"/>
<dbReference type="InterPro" id="IPR003594">
    <property type="entry name" value="HATPase_dom"/>
</dbReference>
<comment type="subcellular location">
    <subcellularLocation>
        <location evidence="2">Membrane</location>
    </subcellularLocation>
</comment>
<dbReference type="InterPro" id="IPR005467">
    <property type="entry name" value="His_kinase_dom"/>
</dbReference>
<keyword evidence="8" id="KW-0812">Transmembrane</keyword>
<feature type="transmembrane region" description="Helical" evidence="8">
    <location>
        <begin position="12"/>
        <end position="32"/>
    </location>
</feature>
<comment type="caution">
    <text evidence="11">The sequence shown here is derived from an EMBL/GenBank/DDBJ whole genome shotgun (WGS) entry which is preliminary data.</text>
</comment>
<dbReference type="PANTHER" id="PTHR43711:SF1">
    <property type="entry name" value="HISTIDINE KINASE 1"/>
    <property type="match status" value="1"/>
</dbReference>
<feature type="domain" description="HAMP" evidence="10">
    <location>
        <begin position="58"/>
        <end position="110"/>
    </location>
</feature>
<dbReference type="GO" id="GO:0000155">
    <property type="term" value="F:phosphorelay sensor kinase activity"/>
    <property type="evidence" value="ECO:0007669"/>
    <property type="project" value="InterPro"/>
</dbReference>
<evidence type="ECO:0000259" key="9">
    <source>
        <dbReference type="PROSITE" id="PS50109"/>
    </source>
</evidence>
<evidence type="ECO:0000256" key="3">
    <source>
        <dbReference type="ARBA" id="ARBA00012438"/>
    </source>
</evidence>
<dbReference type="SUPFAM" id="SSF158472">
    <property type="entry name" value="HAMP domain-like"/>
    <property type="match status" value="1"/>
</dbReference>
<evidence type="ECO:0000256" key="4">
    <source>
        <dbReference type="ARBA" id="ARBA00022553"/>
    </source>
</evidence>
<keyword evidence="7" id="KW-0902">Two-component regulatory system</keyword>
<gene>
    <name evidence="11" type="ORF">A2227_03420</name>
</gene>
<dbReference type="PROSITE" id="PS50885">
    <property type="entry name" value="HAMP"/>
    <property type="match status" value="1"/>
</dbReference>
<evidence type="ECO:0000259" key="10">
    <source>
        <dbReference type="PROSITE" id="PS50885"/>
    </source>
</evidence>